<dbReference type="EMBL" id="CM042884">
    <property type="protein sequence ID" value="KAI4369252.1"/>
    <property type="molecule type" value="Genomic_DNA"/>
</dbReference>
<comment type="caution">
    <text evidence="1">The sequence shown here is derived from an EMBL/GenBank/DDBJ whole genome shotgun (WGS) entry which is preliminary data.</text>
</comment>
<organism evidence="1 2">
    <name type="scientific">Melastoma candidum</name>
    <dbReference type="NCBI Taxonomy" id="119954"/>
    <lineage>
        <taxon>Eukaryota</taxon>
        <taxon>Viridiplantae</taxon>
        <taxon>Streptophyta</taxon>
        <taxon>Embryophyta</taxon>
        <taxon>Tracheophyta</taxon>
        <taxon>Spermatophyta</taxon>
        <taxon>Magnoliopsida</taxon>
        <taxon>eudicotyledons</taxon>
        <taxon>Gunneridae</taxon>
        <taxon>Pentapetalae</taxon>
        <taxon>rosids</taxon>
        <taxon>malvids</taxon>
        <taxon>Myrtales</taxon>
        <taxon>Melastomataceae</taxon>
        <taxon>Melastomatoideae</taxon>
        <taxon>Melastomateae</taxon>
        <taxon>Melastoma</taxon>
    </lineage>
</organism>
<reference evidence="2" key="1">
    <citation type="journal article" date="2023" name="Front. Plant Sci.">
        <title>Chromosomal-level genome assembly of Melastoma candidum provides insights into trichome evolution.</title>
        <authorList>
            <person name="Zhong Y."/>
            <person name="Wu W."/>
            <person name="Sun C."/>
            <person name="Zou P."/>
            <person name="Liu Y."/>
            <person name="Dai S."/>
            <person name="Zhou R."/>
        </authorList>
    </citation>
    <scope>NUCLEOTIDE SEQUENCE [LARGE SCALE GENOMIC DNA]</scope>
</reference>
<proteinExistence type="predicted"/>
<evidence type="ECO:0000313" key="2">
    <source>
        <dbReference type="Proteomes" id="UP001057402"/>
    </source>
</evidence>
<accession>A0ACB9QQZ3</accession>
<sequence length="333" mass="36687">MKSKMPVTRRQLSSAKRLKIISTDVQGEEASSLRKEAKVDVANEGSSPSTPKLQLPDIEEFAFKGARRAATLKSSKLVAGLAEASLLINVVGEPPANWEKVLEGIREMRSTEDAPVDTMGCEKAGSDLPPKDRRFAVLASSLMSSQTKDHVNHGAVQRLLQNGLLTAEAMDKADEENIRSLIYPVGFYTRKASNLKKVAKICLDKYGGDIPSSLEELLVLPGIGPKMAHLVMNIAWDNVQGICVDTHVHRICNRLGWVSRQGKKTSTPEQTREALQQWLPKEEWVPINPLLVGFGQTICTPLRPHCDKCTVSKFCPSAFEETKPKKIGLKKKP</sequence>
<protein>
    <submittedName>
        <fullName evidence="1">Uncharacterized protein</fullName>
    </submittedName>
</protein>
<gene>
    <name evidence="1" type="ORF">MLD38_017714</name>
</gene>
<evidence type="ECO:0000313" key="1">
    <source>
        <dbReference type="EMBL" id="KAI4369252.1"/>
    </source>
</evidence>
<dbReference type="Proteomes" id="UP001057402">
    <property type="component" value="Chromosome 5"/>
</dbReference>
<keyword evidence="2" id="KW-1185">Reference proteome</keyword>
<name>A0ACB9QQZ3_9MYRT</name>